<evidence type="ECO:0000313" key="2">
    <source>
        <dbReference type="EMBL" id="KAE9393539.1"/>
    </source>
</evidence>
<evidence type="ECO:0000256" key="1">
    <source>
        <dbReference type="SAM" id="MobiDB-lite"/>
    </source>
</evidence>
<protein>
    <submittedName>
        <fullName evidence="2">Uncharacterized protein</fullName>
    </submittedName>
</protein>
<gene>
    <name evidence="2" type="ORF">BT96DRAFT_943801</name>
</gene>
<evidence type="ECO:0000313" key="3">
    <source>
        <dbReference type="Proteomes" id="UP000799118"/>
    </source>
</evidence>
<dbReference type="EMBL" id="ML769569">
    <property type="protein sequence ID" value="KAE9393539.1"/>
    <property type="molecule type" value="Genomic_DNA"/>
</dbReference>
<organism evidence="2 3">
    <name type="scientific">Gymnopus androsaceus JB14</name>
    <dbReference type="NCBI Taxonomy" id="1447944"/>
    <lineage>
        <taxon>Eukaryota</taxon>
        <taxon>Fungi</taxon>
        <taxon>Dikarya</taxon>
        <taxon>Basidiomycota</taxon>
        <taxon>Agaricomycotina</taxon>
        <taxon>Agaricomycetes</taxon>
        <taxon>Agaricomycetidae</taxon>
        <taxon>Agaricales</taxon>
        <taxon>Marasmiineae</taxon>
        <taxon>Omphalotaceae</taxon>
        <taxon>Gymnopus</taxon>
    </lineage>
</organism>
<feature type="compositionally biased region" description="Basic residues" evidence="1">
    <location>
        <begin position="67"/>
        <end position="80"/>
    </location>
</feature>
<keyword evidence="3" id="KW-1185">Reference proteome</keyword>
<name>A0A6A4H5N3_9AGAR</name>
<dbReference type="Proteomes" id="UP000799118">
    <property type="component" value="Unassembled WGS sequence"/>
</dbReference>
<feature type="region of interest" description="Disordered" evidence="1">
    <location>
        <begin position="1"/>
        <end position="105"/>
    </location>
</feature>
<dbReference type="AlphaFoldDB" id="A0A6A4H5N3"/>
<reference evidence="2" key="1">
    <citation type="journal article" date="2019" name="Environ. Microbiol.">
        <title>Fungal ecological strategies reflected in gene transcription - a case study of two litter decomposers.</title>
        <authorList>
            <person name="Barbi F."/>
            <person name="Kohler A."/>
            <person name="Barry K."/>
            <person name="Baskaran P."/>
            <person name="Daum C."/>
            <person name="Fauchery L."/>
            <person name="Ihrmark K."/>
            <person name="Kuo A."/>
            <person name="LaButti K."/>
            <person name="Lipzen A."/>
            <person name="Morin E."/>
            <person name="Grigoriev I.V."/>
            <person name="Henrissat B."/>
            <person name="Lindahl B."/>
            <person name="Martin F."/>
        </authorList>
    </citation>
    <scope>NUCLEOTIDE SEQUENCE</scope>
    <source>
        <strain evidence="2">JB14</strain>
    </source>
</reference>
<sequence length="482" mass="53444">MYKLKHSDILSGPSSNATNSLQDILNDPTLLTLPKDDEDKKNAKVRATGKTYKKGKGKKEIDEEPKRRKGKKPKKEKKGKVSSDLDSDSSYEDPKDHISTRTCLSSQATQAPCKHTCDEAPLKIGPPRGKPWQIPQPAHCTLLAACLAPPSASKKHCASWVSDASPIRGITAFSQKILMPPPGISFEGMRCTPAVSCTKEGGPGYDPTAKPQPKPKLKTTLAEAFLLQGLHPEGTSVNPLLHPIPHLSLQDYCKVRPCHCGDFQACLVREIGDDGDMDNDSQWVYLLKDVKWVLESLMREAAEPPGKNQALADYPSEYISFTKYLAKNLAILLALAIPQKLPLLDSYEHDHGLHQRLALNVQIFYNTIWKRGSDLENLDGEASPMVQLCLHLDTKSFVLDLGISSRPHRAWSTFLYLGQLRFIRISSAHGCREWITEFPPNRILNYHSDCAACLLFAVYSSGRGCRIMSFSEGLEDMNSGLK</sequence>
<feature type="compositionally biased region" description="Polar residues" evidence="1">
    <location>
        <begin position="12"/>
        <end position="23"/>
    </location>
</feature>
<proteinExistence type="predicted"/>
<accession>A0A6A4H5N3</accession>